<dbReference type="InterPro" id="IPR002826">
    <property type="entry name" value="MptE-like"/>
</dbReference>
<dbReference type="Pfam" id="PF01973">
    <property type="entry name" value="MptE-like"/>
    <property type="match status" value="1"/>
</dbReference>
<proteinExistence type="predicted"/>
<organism evidence="2">
    <name type="scientific">Bellilinea caldifistulae</name>
    <dbReference type="NCBI Taxonomy" id="360411"/>
    <lineage>
        <taxon>Bacteria</taxon>
        <taxon>Bacillati</taxon>
        <taxon>Chloroflexota</taxon>
        <taxon>Anaerolineae</taxon>
        <taxon>Anaerolineales</taxon>
        <taxon>Anaerolineaceae</taxon>
        <taxon>Bellilinea</taxon>
    </lineage>
</organism>
<evidence type="ECO:0000313" key="2">
    <source>
        <dbReference type="EMBL" id="HGS88466.1"/>
    </source>
</evidence>
<dbReference type="EMBL" id="DSXR01000127">
    <property type="protein sequence ID" value="HGS88466.1"/>
    <property type="molecule type" value="Genomic_DNA"/>
</dbReference>
<evidence type="ECO:0000259" key="1">
    <source>
        <dbReference type="Pfam" id="PF01973"/>
    </source>
</evidence>
<accession>A0A7C4L0T0</accession>
<sequence length="271" mass="31019">MSGWRETLKKILPPGAVNLLREARDGTARLGDLPQAYGHPWRRETIRRLPALKDSQRGKRCFILGNGPSLAKTDLTRLKNEFTIGLNRIYLAFAQMGFETSYYLSINDLVIEQCAEEIQALKMPRFVSWRARRWLQPDENLYFLYTTYTGPKFARDLTGRVWEGATVTYVALQVAFYLGFETVILIGVDHNFTTQGKPNTTVVSQGDDPNHFHPGYFGKGFRWQLPDLETSERAYRMARAAYESAGRRVLDATIGGKLTVFPKMEYESLFE</sequence>
<protein>
    <submittedName>
        <fullName evidence="2">DUF115 domain-containing protein</fullName>
    </submittedName>
</protein>
<reference evidence="2" key="1">
    <citation type="journal article" date="2020" name="mSystems">
        <title>Genome- and Community-Level Interaction Insights into Carbon Utilization and Element Cycling Functions of Hydrothermarchaeota in Hydrothermal Sediment.</title>
        <authorList>
            <person name="Zhou Z."/>
            <person name="Liu Y."/>
            <person name="Xu W."/>
            <person name="Pan J."/>
            <person name="Luo Z.H."/>
            <person name="Li M."/>
        </authorList>
    </citation>
    <scope>NUCLEOTIDE SEQUENCE [LARGE SCALE GENOMIC DNA]</scope>
    <source>
        <strain evidence="2">SpSt-556</strain>
    </source>
</reference>
<dbReference type="AlphaFoldDB" id="A0A7C4L0T0"/>
<comment type="caution">
    <text evidence="2">The sequence shown here is derived from an EMBL/GenBank/DDBJ whole genome shotgun (WGS) entry which is preliminary data.</text>
</comment>
<dbReference type="Gene3D" id="3.90.1480.10">
    <property type="entry name" value="Alpha-2,3-sialyltransferase"/>
    <property type="match status" value="1"/>
</dbReference>
<gene>
    <name evidence="2" type="ORF">ENT17_12760</name>
</gene>
<name>A0A7C4L0T0_9CHLR</name>
<feature type="domain" description="6-hydroxymethylpterin diphosphokinase MptE-like" evidence="1">
    <location>
        <begin position="49"/>
        <end position="193"/>
    </location>
</feature>